<dbReference type="EMBL" id="LMTR01000040">
    <property type="protein sequence ID" value="KWT69992.1"/>
    <property type="molecule type" value="Genomic_DNA"/>
</dbReference>
<dbReference type="InterPro" id="IPR001478">
    <property type="entry name" value="PDZ"/>
</dbReference>
<dbReference type="PATRIC" id="fig|121290.4.peg.3163"/>
<keyword evidence="12" id="KW-0346">Stress response</keyword>
<evidence type="ECO:0000259" key="16">
    <source>
        <dbReference type="PROSITE" id="PS50106"/>
    </source>
</evidence>
<keyword evidence="18" id="KW-1185">Reference proteome</keyword>
<feature type="domain" description="PDZ" evidence="16">
    <location>
        <begin position="310"/>
        <end position="377"/>
    </location>
</feature>
<keyword evidence="10" id="KW-0378">Hydrolase</keyword>
<dbReference type="PROSITE" id="PS50106">
    <property type="entry name" value="PDZ"/>
    <property type="match status" value="1"/>
</dbReference>
<feature type="binding site" evidence="15">
    <location>
        <position position="192"/>
    </location>
    <ligand>
        <name>substrate</name>
    </ligand>
</feature>
<evidence type="ECO:0000313" key="17">
    <source>
        <dbReference type="EMBL" id="KWT69992.1"/>
    </source>
</evidence>
<feature type="binding site" evidence="15">
    <location>
        <position position="162"/>
    </location>
    <ligand>
        <name>substrate</name>
    </ligand>
</feature>
<dbReference type="EC" id="3.4.21.107" evidence="4"/>
<keyword evidence="9" id="KW-0574">Periplasm</keyword>
<evidence type="ECO:0000256" key="2">
    <source>
        <dbReference type="ARBA" id="ARBA00004418"/>
    </source>
</evidence>
<dbReference type="SMART" id="SM00228">
    <property type="entry name" value="PDZ"/>
    <property type="match status" value="2"/>
</dbReference>
<feature type="active site" description="Charge relay system" evidence="14">
    <location>
        <position position="162"/>
    </location>
</feature>
<feature type="binding site" evidence="15">
    <location>
        <begin position="264"/>
        <end position="266"/>
    </location>
    <ligand>
        <name>substrate</name>
    </ligand>
</feature>
<evidence type="ECO:0000256" key="13">
    <source>
        <dbReference type="ARBA" id="ARBA00032850"/>
    </source>
</evidence>
<evidence type="ECO:0000256" key="15">
    <source>
        <dbReference type="PIRSR" id="PIRSR611782-2"/>
    </source>
</evidence>
<gene>
    <name evidence="17" type="ORF">APY04_1201</name>
</gene>
<dbReference type="GO" id="GO:0004252">
    <property type="term" value="F:serine-type endopeptidase activity"/>
    <property type="evidence" value="ECO:0007669"/>
    <property type="project" value="InterPro"/>
</dbReference>
<dbReference type="InterPro" id="IPR009003">
    <property type="entry name" value="Peptidase_S1_PA"/>
</dbReference>
<comment type="caution">
    <text evidence="17">The sequence shown here is derived from an EMBL/GenBank/DDBJ whole genome shotgun (WGS) entry which is preliminary data.</text>
</comment>
<dbReference type="SUPFAM" id="SSF50494">
    <property type="entry name" value="Trypsin-like serine proteases"/>
    <property type="match status" value="1"/>
</dbReference>
<accession>A0A109BL76</accession>
<dbReference type="Proteomes" id="UP000059074">
    <property type="component" value="Unassembled WGS sequence"/>
</dbReference>
<dbReference type="Gene3D" id="2.30.42.60">
    <property type="match status" value="1"/>
</dbReference>
<evidence type="ECO:0000256" key="8">
    <source>
        <dbReference type="ARBA" id="ARBA00022737"/>
    </source>
</evidence>
<evidence type="ECO:0000256" key="4">
    <source>
        <dbReference type="ARBA" id="ARBA00013035"/>
    </source>
</evidence>
<evidence type="ECO:0000256" key="3">
    <source>
        <dbReference type="ARBA" id="ARBA00010541"/>
    </source>
</evidence>
<evidence type="ECO:0000256" key="1">
    <source>
        <dbReference type="ARBA" id="ARBA00001772"/>
    </source>
</evidence>
<name>A0A109BL76_HYPSL</name>
<comment type="subcellular location">
    <subcellularLocation>
        <location evidence="2">Periplasm</location>
    </subcellularLocation>
</comment>
<dbReference type="PANTHER" id="PTHR22939:SF130">
    <property type="entry name" value="PERIPLASMIC SERINE ENDOPROTEASE DEGP-LIKE-RELATED"/>
    <property type="match status" value="1"/>
</dbReference>
<keyword evidence="6 17" id="KW-0645">Protease</keyword>
<dbReference type="NCBIfam" id="TIGR02037">
    <property type="entry name" value="degP_htrA_DO"/>
    <property type="match status" value="1"/>
</dbReference>
<evidence type="ECO:0000256" key="9">
    <source>
        <dbReference type="ARBA" id="ARBA00022764"/>
    </source>
</evidence>
<dbReference type="InterPro" id="IPR036034">
    <property type="entry name" value="PDZ_sf"/>
</dbReference>
<dbReference type="RefSeq" id="WP_245281842.1">
    <property type="nucleotide sequence ID" value="NZ_LMTR01000040.1"/>
</dbReference>
<dbReference type="CDD" id="cd10839">
    <property type="entry name" value="cpPDZ1_DegP-like"/>
    <property type="match status" value="1"/>
</dbReference>
<proteinExistence type="inferred from homology"/>
<reference evidence="17 18" key="1">
    <citation type="submission" date="2015-10" db="EMBL/GenBank/DDBJ databases">
        <title>Transcriptomic analysis of a linuron degrading triple-species bacterial consortium.</title>
        <authorList>
            <person name="Albers P."/>
        </authorList>
    </citation>
    <scope>NUCLEOTIDE SEQUENCE [LARGE SCALE GENOMIC DNA]</scope>
    <source>
        <strain evidence="17 18">WDL6</strain>
    </source>
</reference>
<feature type="active site" description="Charge relay system" evidence="14">
    <location>
        <position position="192"/>
    </location>
</feature>
<evidence type="ECO:0000256" key="12">
    <source>
        <dbReference type="ARBA" id="ARBA00023016"/>
    </source>
</evidence>
<dbReference type="Pfam" id="PF13365">
    <property type="entry name" value="Trypsin_2"/>
    <property type="match status" value="1"/>
</dbReference>
<evidence type="ECO:0000313" key="18">
    <source>
        <dbReference type="Proteomes" id="UP000059074"/>
    </source>
</evidence>
<dbReference type="Pfam" id="PF13180">
    <property type="entry name" value="PDZ_2"/>
    <property type="match status" value="1"/>
</dbReference>
<feature type="active site" description="Charge relay system" evidence="14">
    <location>
        <position position="266"/>
    </location>
</feature>
<keyword evidence="11" id="KW-0720">Serine protease</keyword>
<evidence type="ECO:0000256" key="14">
    <source>
        <dbReference type="PIRSR" id="PIRSR611782-1"/>
    </source>
</evidence>
<dbReference type="AlphaFoldDB" id="A0A109BL76"/>
<dbReference type="GO" id="GO:0006508">
    <property type="term" value="P:proteolysis"/>
    <property type="evidence" value="ECO:0007669"/>
    <property type="project" value="UniProtKB-KW"/>
</dbReference>
<dbReference type="Gene3D" id="2.40.10.120">
    <property type="match status" value="1"/>
</dbReference>
<dbReference type="GO" id="GO:0042597">
    <property type="term" value="C:periplasmic space"/>
    <property type="evidence" value="ECO:0007669"/>
    <property type="project" value="UniProtKB-SubCell"/>
</dbReference>
<sequence length="532" mass="55825">MNQMAVLGRWSLAARNGRERLFGGLAGMFGSPRRRSPSETPSHSLAIGCRKVGAFTFFALTLIASGALCSGSAGAQQRGPQSVAPVAEQLIEAVVNISTSQAIKGPQGLPLPSVPKGSPYHEYFDEFFDNRNGRSAQDRMVSSLGSGFIVDGKEGIIVTNNHVIDGAEEIQVNLHDGSKLKAELLGRDTKTDIAVLKVKPKAPLKAVKFGSSAAIRVGDWVMAIGNPFGLGGSVTLGIISAKARNINSGPYDDYLQTDASINKGNSGGPLFNMDGEVIGVNTAIISPTGGSIGIGFAVPADTVVPVVQQITQFREVRRGWLGVKIQSVSEDIAASLKIPDNVGAVIAALTPGGPAEAAGLMPGDVILRFDNEQVAGMRSLPKLVARTPIDRTVPVEVLRNGERKILQVTVGRLADESDAAAPSANGEGGAATAETELLGMKLAELTDELRKKFELDADITGAVITAVDPKSSVPGGIRPGDVIVQAANEPVRSPKDVVRRVQTIKKKGNRSTIMLELEDANGAHRFVSVPLE</sequence>
<organism evidence="17 18">
    <name type="scientific">Hyphomicrobium sulfonivorans</name>
    <dbReference type="NCBI Taxonomy" id="121290"/>
    <lineage>
        <taxon>Bacteria</taxon>
        <taxon>Pseudomonadati</taxon>
        <taxon>Pseudomonadota</taxon>
        <taxon>Alphaproteobacteria</taxon>
        <taxon>Hyphomicrobiales</taxon>
        <taxon>Hyphomicrobiaceae</taxon>
        <taxon>Hyphomicrobium</taxon>
    </lineage>
</organism>
<comment type="similarity">
    <text evidence="3">Belongs to the peptidase S1C family.</text>
</comment>
<dbReference type="PRINTS" id="PR00834">
    <property type="entry name" value="PROTEASES2C"/>
</dbReference>
<protein>
    <recommendedName>
        <fullName evidence="5">Probable periplasmic serine endoprotease DegP-like</fullName>
        <ecNumber evidence="4">3.4.21.107</ecNumber>
    </recommendedName>
    <alternativeName>
        <fullName evidence="13">Protease Do</fullName>
    </alternativeName>
</protein>
<evidence type="ECO:0000256" key="6">
    <source>
        <dbReference type="ARBA" id="ARBA00022670"/>
    </source>
</evidence>
<comment type="catalytic activity">
    <reaction evidence="1">
        <text>Acts on substrates that are at least partially unfolded. The cleavage site P1 residue is normally between a pair of hydrophobic residues, such as Val-|-Val.</text>
        <dbReference type="EC" id="3.4.21.107"/>
    </reaction>
</comment>
<evidence type="ECO:0000256" key="5">
    <source>
        <dbReference type="ARBA" id="ARBA00013958"/>
    </source>
</evidence>
<evidence type="ECO:0000256" key="11">
    <source>
        <dbReference type="ARBA" id="ARBA00022825"/>
    </source>
</evidence>
<keyword evidence="7" id="KW-0732">Signal</keyword>
<dbReference type="InterPro" id="IPR001940">
    <property type="entry name" value="Peptidase_S1C"/>
</dbReference>
<evidence type="ECO:0000256" key="10">
    <source>
        <dbReference type="ARBA" id="ARBA00022801"/>
    </source>
</evidence>
<dbReference type="Gene3D" id="2.30.42.10">
    <property type="match status" value="1"/>
</dbReference>
<keyword evidence="8" id="KW-0677">Repeat</keyword>
<dbReference type="STRING" id="121290.APY04_1201"/>
<dbReference type="InterPro" id="IPR011782">
    <property type="entry name" value="Pept_S1C_Do"/>
</dbReference>
<dbReference type="SUPFAM" id="SSF50156">
    <property type="entry name" value="PDZ domain-like"/>
    <property type="match status" value="2"/>
</dbReference>
<dbReference type="PANTHER" id="PTHR22939">
    <property type="entry name" value="SERINE PROTEASE FAMILY S1C HTRA-RELATED"/>
    <property type="match status" value="1"/>
</dbReference>
<evidence type="ECO:0000256" key="7">
    <source>
        <dbReference type="ARBA" id="ARBA00022729"/>
    </source>
</evidence>